<dbReference type="Proteomes" id="UP000628854">
    <property type="component" value="Unassembled WGS sequence"/>
</dbReference>
<gene>
    <name evidence="1" type="ORF">GCM10011503_05190</name>
</gene>
<dbReference type="EMBL" id="BMKF01000001">
    <property type="protein sequence ID" value="GGB59679.1"/>
    <property type="molecule type" value="Genomic_DNA"/>
</dbReference>
<reference evidence="2" key="1">
    <citation type="journal article" date="2019" name="Int. J. Syst. Evol. Microbiol.">
        <title>The Global Catalogue of Microorganisms (GCM) 10K type strain sequencing project: providing services to taxonomists for standard genome sequencing and annotation.</title>
        <authorList>
            <consortium name="The Broad Institute Genomics Platform"/>
            <consortium name="The Broad Institute Genome Sequencing Center for Infectious Disease"/>
            <person name="Wu L."/>
            <person name="Ma J."/>
        </authorList>
    </citation>
    <scope>NUCLEOTIDE SEQUENCE [LARGE SCALE GENOMIC DNA]</scope>
    <source>
        <strain evidence="2">CGMCC 1.15928</strain>
    </source>
</reference>
<comment type="caution">
    <text evidence="1">The sequence shown here is derived from an EMBL/GenBank/DDBJ whole genome shotgun (WGS) entry which is preliminary data.</text>
</comment>
<keyword evidence="2" id="KW-1185">Reference proteome</keyword>
<name>A0ABQ1J4G0_9PROT</name>
<organism evidence="1 2">
    <name type="scientific">Henriciella pelagia</name>
    <dbReference type="NCBI Taxonomy" id="1977912"/>
    <lineage>
        <taxon>Bacteria</taxon>
        <taxon>Pseudomonadati</taxon>
        <taxon>Pseudomonadota</taxon>
        <taxon>Alphaproteobacteria</taxon>
        <taxon>Hyphomonadales</taxon>
        <taxon>Hyphomonadaceae</taxon>
        <taxon>Henriciella</taxon>
    </lineage>
</organism>
<evidence type="ECO:0000313" key="1">
    <source>
        <dbReference type="EMBL" id="GGB59679.1"/>
    </source>
</evidence>
<sequence>MWSQAALCGAGAFCDLRLSLQSQATITSAGKPISTVLALSDMYRGDAGEVRLAENGRAWTASKRELRSGGARWPYM</sequence>
<accession>A0ABQ1J4G0</accession>
<proteinExistence type="predicted"/>
<protein>
    <submittedName>
        <fullName evidence="1">Uncharacterized protein</fullName>
    </submittedName>
</protein>
<evidence type="ECO:0000313" key="2">
    <source>
        <dbReference type="Proteomes" id="UP000628854"/>
    </source>
</evidence>